<protein>
    <submittedName>
        <fullName evidence="3">Uncharacterized protein</fullName>
    </submittedName>
</protein>
<feature type="coiled-coil region" evidence="1">
    <location>
        <begin position="401"/>
        <end position="453"/>
    </location>
</feature>
<accession>A0ABR2HIN0</accession>
<comment type="caution">
    <text evidence="3">The sequence shown here is derived from an EMBL/GenBank/DDBJ whole genome shotgun (WGS) entry which is preliminary data.</text>
</comment>
<evidence type="ECO:0000313" key="4">
    <source>
        <dbReference type="Proteomes" id="UP001470230"/>
    </source>
</evidence>
<dbReference type="Proteomes" id="UP001470230">
    <property type="component" value="Unassembled WGS sequence"/>
</dbReference>
<organism evidence="3 4">
    <name type="scientific">Tritrichomonas musculus</name>
    <dbReference type="NCBI Taxonomy" id="1915356"/>
    <lineage>
        <taxon>Eukaryota</taxon>
        <taxon>Metamonada</taxon>
        <taxon>Parabasalia</taxon>
        <taxon>Tritrichomonadida</taxon>
        <taxon>Tritrichomonadidae</taxon>
        <taxon>Tritrichomonas</taxon>
    </lineage>
</organism>
<proteinExistence type="predicted"/>
<sequence length="494" mass="58398">MNPSYSGTKTLTSITESYYYGKSSDSYYSPRKSMIQHKKSKNRNYESSNQNVRQLEDKKYDLESKVESLKHRISKLKKEKLKKEKLKKMKKKTASKKISASSQINQTTEMHYLIKSYVNVMQQITSLDAECEVLEVQIHNEKDRREIMLDEFDAIDNTFRFIDYCPKIELNQFQSFKEIQIDDPFVYRRRIELLRSLQKEINDIDCQRKSTQTQSQAALEFARSSFAEVKLKSVDSSSIKLEIESLEHTLKNLSIELMKRENEKENLRQKLLKYELENKNEISNLQQRSIMFQDTYDKELNYLDSTIYKTSCQIDKRAKEFDVISQDIERLDLNSANVYEFPSNHTSGELINEYNFANEEEEEINFQFEDDKHKNNNNETIFDFSDNTQNTFQSDENYSIIKSYQQQKEQLLIEIEKLKKELEETKSKAKERKEKLKSEIYELYNLYNQKKKELKIEMGGNDENSSSGLSSAFADLAVNIDYSINDLRQIQQSP</sequence>
<gene>
    <name evidence="3" type="ORF">M9Y10_019153</name>
</gene>
<evidence type="ECO:0000256" key="1">
    <source>
        <dbReference type="SAM" id="Coils"/>
    </source>
</evidence>
<evidence type="ECO:0000313" key="3">
    <source>
        <dbReference type="EMBL" id="KAK8848097.1"/>
    </source>
</evidence>
<reference evidence="3 4" key="1">
    <citation type="submission" date="2024-04" db="EMBL/GenBank/DDBJ databases">
        <title>Tritrichomonas musculus Genome.</title>
        <authorList>
            <person name="Alves-Ferreira E."/>
            <person name="Grigg M."/>
            <person name="Lorenzi H."/>
            <person name="Galac M."/>
        </authorList>
    </citation>
    <scope>NUCLEOTIDE SEQUENCE [LARGE SCALE GENOMIC DNA]</scope>
    <source>
        <strain evidence="3 4">EAF2021</strain>
    </source>
</reference>
<feature type="region of interest" description="Disordered" evidence="2">
    <location>
        <begin position="21"/>
        <end position="53"/>
    </location>
</feature>
<keyword evidence="4" id="KW-1185">Reference proteome</keyword>
<keyword evidence="1" id="KW-0175">Coiled coil</keyword>
<name>A0ABR2HIN0_9EUKA</name>
<evidence type="ECO:0000256" key="2">
    <source>
        <dbReference type="SAM" id="MobiDB-lite"/>
    </source>
</evidence>
<dbReference type="EMBL" id="JAPFFF010000027">
    <property type="protein sequence ID" value="KAK8848097.1"/>
    <property type="molecule type" value="Genomic_DNA"/>
</dbReference>
<feature type="coiled-coil region" evidence="1">
    <location>
        <begin position="194"/>
        <end position="284"/>
    </location>
</feature>